<dbReference type="RefSeq" id="WP_135337921.1">
    <property type="nucleotide sequence ID" value="NZ_JBHLTX010000076.1"/>
</dbReference>
<protein>
    <submittedName>
        <fullName evidence="2">Uncharacterized protein</fullName>
    </submittedName>
</protein>
<sequence>MKPLSRTVRVVVSEHGHSSPLPDHPSSYEITDPGEVREVLATLEEAPRPAPDDFVCMCGGEPSLALYDAGGQRIRSVHGHRPPLLDPARSHSLPLRHRAAWAAAAPPVVRDWAAARARGADAGPGTAPDAPLGLVFSWLGTPWTGGDAARLLARAAPLALLAAAATEELAWAVRQTDAAGLDGAVDFFAGEGFTTRHPKKRRVGATARDLLLRHARRHRPEHLPVLERRVLRAAEDRIRR</sequence>
<dbReference type="Proteomes" id="UP000297948">
    <property type="component" value="Unassembled WGS sequence"/>
</dbReference>
<dbReference type="OrthoDB" id="4331395at2"/>
<proteinExistence type="predicted"/>
<evidence type="ECO:0000256" key="1">
    <source>
        <dbReference type="SAM" id="MobiDB-lite"/>
    </source>
</evidence>
<dbReference type="EMBL" id="SRID01000034">
    <property type="protein sequence ID" value="TGB15788.1"/>
    <property type="molecule type" value="Genomic_DNA"/>
</dbReference>
<reference evidence="2 3" key="1">
    <citation type="submission" date="2019-03" db="EMBL/GenBank/DDBJ databases">
        <authorList>
            <person name="Gonzalez-Pimentel J.L."/>
        </authorList>
    </citation>
    <scope>NUCLEOTIDE SEQUENCE [LARGE SCALE GENOMIC DNA]</scope>
    <source>
        <strain evidence="2 3">JCM 31289</strain>
    </source>
</reference>
<feature type="region of interest" description="Disordered" evidence="1">
    <location>
        <begin position="1"/>
        <end position="25"/>
    </location>
</feature>
<name>A0A4Z0HCN9_9ACTN</name>
<dbReference type="AlphaFoldDB" id="A0A4Z0HCN9"/>
<evidence type="ECO:0000313" key="2">
    <source>
        <dbReference type="EMBL" id="TGB15788.1"/>
    </source>
</evidence>
<organism evidence="2 3">
    <name type="scientific">Streptomyces palmae</name>
    <dbReference type="NCBI Taxonomy" id="1701085"/>
    <lineage>
        <taxon>Bacteria</taxon>
        <taxon>Bacillati</taxon>
        <taxon>Actinomycetota</taxon>
        <taxon>Actinomycetes</taxon>
        <taxon>Kitasatosporales</taxon>
        <taxon>Streptomycetaceae</taxon>
        <taxon>Streptomyces</taxon>
    </lineage>
</organism>
<accession>A0A4Z0HCN9</accession>
<gene>
    <name evidence="2" type="ORF">E4099_06165</name>
</gene>
<keyword evidence="3" id="KW-1185">Reference proteome</keyword>
<comment type="caution">
    <text evidence="2">The sequence shown here is derived from an EMBL/GenBank/DDBJ whole genome shotgun (WGS) entry which is preliminary data.</text>
</comment>
<evidence type="ECO:0000313" key="3">
    <source>
        <dbReference type="Proteomes" id="UP000297948"/>
    </source>
</evidence>